<gene>
    <name evidence="6" type="ORF">HETIRDRAFT_318100</name>
</gene>
<dbReference type="InterPro" id="IPR051607">
    <property type="entry name" value="Metallo-dep_hydrolases"/>
</dbReference>
<dbReference type="InterPro" id="IPR032466">
    <property type="entry name" value="Metal_Hydrolase"/>
</dbReference>
<keyword evidence="7" id="KW-1185">Reference proteome</keyword>
<dbReference type="GO" id="GO:0008270">
    <property type="term" value="F:zinc ion binding"/>
    <property type="evidence" value="ECO:0007669"/>
    <property type="project" value="TreeGrafter"/>
</dbReference>
<dbReference type="InParanoid" id="W4K6V5"/>
<keyword evidence="4" id="KW-0862">Zinc</keyword>
<accession>W4K6V5</accession>
<evidence type="ECO:0000256" key="2">
    <source>
        <dbReference type="ARBA" id="ARBA00022723"/>
    </source>
</evidence>
<sequence>MLLRGDFVHFPKLDSMEIFHDHLLGKTSTNSSGYIYYFYSARTNQSQALLDDTYEPVITVPQGSFFVPTFCDLHLHAPQFLYQGTGLHLPLMKWLDEYAFKAEERIDGEPELARRVYKRLAERLVQNGTGAVLLFGTIKEETNIILAEAMQNAGLRGLVGKLSMDISTRPTYTEHTSAEAIVAASSFLDRMAALTADLPPHMRLVEPVLTPRFVPTCSDALLHGLGELAARTGVRVQSHLAEARDEVDWVRSERGVDDIDVFDKAKLLGERTIQAHCTFLSPTDLARLSARGTALAHCPLSNAYFSAQPLRLREALRRGVRVGLGSDVAGGYSADVMSAMRWAVGVSRMREGVRTEQMRAKGQQGEEVDEEVKVDWREAMYMATRGGAEALGLDCGVFKVGAPFDAQCIHLFDPLAGRGVGALDFFDIEAGGARELSGEMVEKWWCLGDTRNRVGVWVQGRKIGP</sequence>
<name>W4K6V5_HETIT</name>
<evidence type="ECO:0000256" key="3">
    <source>
        <dbReference type="ARBA" id="ARBA00022801"/>
    </source>
</evidence>
<proteinExistence type="predicted"/>
<dbReference type="Gene3D" id="3.20.20.140">
    <property type="entry name" value="Metal-dependent hydrolases"/>
    <property type="match status" value="1"/>
</dbReference>
<dbReference type="GO" id="GO:0005829">
    <property type="term" value="C:cytosol"/>
    <property type="evidence" value="ECO:0007669"/>
    <property type="project" value="TreeGrafter"/>
</dbReference>
<comment type="cofactor">
    <cofactor evidence="1">
        <name>Zn(2+)</name>
        <dbReference type="ChEBI" id="CHEBI:29105"/>
    </cofactor>
</comment>
<dbReference type="InterPro" id="IPR006680">
    <property type="entry name" value="Amidohydro-rel"/>
</dbReference>
<dbReference type="SUPFAM" id="SSF51556">
    <property type="entry name" value="Metallo-dependent hydrolases"/>
    <property type="match status" value="1"/>
</dbReference>
<dbReference type="GeneID" id="20670477"/>
<feature type="domain" description="Amidohydrolase-related" evidence="5">
    <location>
        <begin position="67"/>
        <end position="460"/>
    </location>
</feature>
<keyword evidence="2" id="KW-0479">Metal-binding</keyword>
<evidence type="ECO:0000256" key="4">
    <source>
        <dbReference type="ARBA" id="ARBA00022833"/>
    </source>
</evidence>
<dbReference type="HOGENOM" id="CLU_012358_0_1_1"/>
<dbReference type="Gene3D" id="2.30.40.10">
    <property type="entry name" value="Urease, subunit C, domain 1"/>
    <property type="match status" value="1"/>
</dbReference>
<dbReference type="KEGG" id="hir:HETIRDRAFT_318100"/>
<dbReference type="GO" id="GO:0008892">
    <property type="term" value="F:guanine deaminase activity"/>
    <property type="evidence" value="ECO:0007669"/>
    <property type="project" value="TreeGrafter"/>
</dbReference>
<protein>
    <recommendedName>
        <fullName evidence="5">Amidohydrolase-related domain-containing protein</fullName>
    </recommendedName>
</protein>
<dbReference type="AlphaFoldDB" id="W4K6V5"/>
<dbReference type="PANTHER" id="PTHR11271">
    <property type="entry name" value="GUANINE DEAMINASE"/>
    <property type="match status" value="1"/>
</dbReference>
<dbReference type="PANTHER" id="PTHR11271:SF6">
    <property type="entry name" value="GUANINE DEAMINASE"/>
    <property type="match status" value="1"/>
</dbReference>
<dbReference type="STRING" id="747525.W4K6V5"/>
<evidence type="ECO:0000259" key="5">
    <source>
        <dbReference type="Pfam" id="PF01979"/>
    </source>
</evidence>
<dbReference type="OrthoDB" id="194468at2759"/>
<dbReference type="eggNOG" id="KOG3968">
    <property type="taxonomic scope" value="Eukaryota"/>
</dbReference>
<organism evidence="6 7">
    <name type="scientific">Heterobasidion irregulare (strain TC 32-1)</name>
    <dbReference type="NCBI Taxonomy" id="747525"/>
    <lineage>
        <taxon>Eukaryota</taxon>
        <taxon>Fungi</taxon>
        <taxon>Dikarya</taxon>
        <taxon>Basidiomycota</taxon>
        <taxon>Agaricomycotina</taxon>
        <taxon>Agaricomycetes</taxon>
        <taxon>Russulales</taxon>
        <taxon>Bondarzewiaceae</taxon>
        <taxon>Heterobasidion</taxon>
        <taxon>Heterobasidion annosum species complex</taxon>
    </lineage>
</organism>
<dbReference type="SUPFAM" id="SSF51338">
    <property type="entry name" value="Composite domain of metallo-dependent hydrolases"/>
    <property type="match status" value="1"/>
</dbReference>
<dbReference type="RefSeq" id="XP_009546204.1">
    <property type="nucleotide sequence ID" value="XM_009547909.1"/>
</dbReference>
<dbReference type="Proteomes" id="UP000030671">
    <property type="component" value="Unassembled WGS sequence"/>
</dbReference>
<evidence type="ECO:0000313" key="7">
    <source>
        <dbReference type="Proteomes" id="UP000030671"/>
    </source>
</evidence>
<dbReference type="Pfam" id="PF01979">
    <property type="entry name" value="Amidohydro_1"/>
    <property type="match status" value="1"/>
</dbReference>
<evidence type="ECO:0000256" key="1">
    <source>
        <dbReference type="ARBA" id="ARBA00001947"/>
    </source>
</evidence>
<dbReference type="EMBL" id="KI925458">
    <property type="protein sequence ID" value="ETW81572.1"/>
    <property type="molecule type" value="Genomic_DNA"/>
</dbReference>
<dbReference type="GO" id="GO:0046098">
    <property type="term" value="P:guanine metabolic process"/>
    <property type="evidence" value="ECO:0007669"/>
    <property type="project" value="TreeGrafter"/>
</dbReference>
<reference evidence="6 7" key="1">
    <citation type="journal article" date="2012" name="New Phytol.">
        <title>Insight into trade-off between wood decay and parasitism from the genome of a fungal forest pathogen.</title>
        <authorList>
            <person name="Olson A."/>
            <person name="Aerts A."/>
            <person name="Asiegbu F."/>
            <person name="Belbahri L."/>
            <person name="Bouzid O."/>
            <person name="Broberg A."/>
            <person name="Canback B."/>
            <person name="Coutinho P.M."/>
            <person name="Cullen D."/>
            <person name="Dalman K."/>
            <person name="Deflorio G."/>
            <person name="van Diepen L.T."/>
            <person name="Dunand C."/>
            <person name="Duplessis S."/>
            <person name="Durling M."/>
            <person name="Gonthier P."/>
            <person name="Grimwood J."/>
            <person name="Fossdal C.G."/>
            <person name="Hansson D."/>
            <person name="Henrissat B."/>
            <person name="Hietala A."/>
            <person name="Himmelstrand K."/>
            <person name="Hoffmeister D."/>
            <person name="Hogberg N."/>
            <person name="James T.Y."/>
            <person name="Karlsson M."/>
            <person name="Kohler A."/>
            <person name="Kues U."/>
            <person name="Lee Y.H."/>
            <person name="Lin Y.C."/>
            <person name="Lind M."/>
            <person name="Lindquist E."/>
            <person name="Lombard V."/>
            <person name="Lucas S."/>
            <person name="Lunden K."/>
            <person name="Morin E."/>
            <person name="Murat C."/>
            <person name="Park J."/>
            <person name="Raffaello T."/>
            <person name="Rouze P."/>
            <person name="Salamov A."/>
            <person name="Schmutz J."/>
            <person name="Solheim H."/>
            <person name="Stahlberg J."/>
            <person name="Velez H."/>
            <person name="de Vries R.P."/>
            <person name="Wiebenga A."/>
            <person name="Woodward S."/>
            <person name="Yakovlev I."/>
            <person name="Garbelotto M."/>
            <person name="Martin F."/>
            <person name="Grigoriev I.V."/>
            <person name="Stenlid J."/>
        </authorList>
    </citation>
    <scope>NUCLEOTIDE SEQUENCE [LARGE SCALE GENOMIC DNA]</scope>
    <source>
        <strain evidence="6 7">TC 32-1</strain>
    </source>
</reference>
<evidence type="ECO:0000313" key="6">
    <source>
        <dbReference type="EMBL" id="ETW81572.1"/>
    </source>
</evidence>
<keyword evidence="3" id="KW-0378">Hydrolase</keyword>
<dbReference type="InterPro" id="IPR011059">
    <property type="entry name" value="Metal-dep_hydrolase_composite"/>
</dbReference>